<feature type="region of interest" description="Disordered" evidence="1">
    <location>
        <begin position="48"/>
        <end position="78"/>
    </location>
</feature>
<dbReference type="EMBL" id="JAZHGC010000020">
    <property type="protein sequence ID" value="MEM5288712.1"/>
    <property type="molecule type" value="Genomic_DNA"/>
</dbReference>
<feature type="compositionally biased region" description="Low complexity" evidence="1">
    <location>
        <begin position="48"/>
        <end position="64"/>
    </location>
</feature>
<feature type="compositionally biased region" description="Basic residues" evidence="1">
    <location>
        <begin position="69"/>
        <end position="78"/>
    </location>
</feature>
<dbReference type="RefSeq" id="WP_201654470.1">
    <property type="nucleotide sequence ID" value="NZ_CAJHCS010000020.1"/>
</dbReference>
<dbReference type="InterPro" id="IPR013429">
    <property type="entry name" value="Regulatory_FmdB_Zinc_ribbon"/>
</dbReference>
<evidence type="ECO:0000256" key="1">
    <source>
        <dbReference type="SAM" id="MobiDB-lite"/>
    </source>
</evidence>
<dbReference type="NCBIfam" id="TIGR02605">
    <property type="entry name" value="CxxC_CxxC_SSSS"/>
    <property type="match status" value="1"/>
</dbReference>
<sequence length="78" mass="7935">MPVYDYECADCGAFETVRRIAERDEPAACPRCGTSAERVRVGAPALLGGASASGSGSSGASDSEGGYGMRHRGCSCCP</sequence>
<evidence type="ECO:0000313" key="4">
    <source>
        <dbReference type="Proteomes" id="UP001494588"/>
    </source>
</evidence>
<evidence type="ECO:0000259" key="2">
    <source>
        <dbReference type="SMART" id="SM00834"/>
    </source>
</evidence>
<reference evidence="3 4" key="1">
    <citation type="submission" date="2024-01" db="EMBL/GenBank/DDBJ databases">
        <title>The diversity of rhizobia nodulating Mimosa spp. in eleven states of Brazil covering several biomes is determined by host plant, location, and edaphic factors.</title>
        <authorList>
            <person name="Rouws L."/>
            <person name="Barauna A."/>
            <person name="Beukes C."/>
            <person name="De Faria S.M."/>
            <person name="Gross E."/>
            <person name="Dos Reis Junior F.B."/>
            <person name="Simon M."/>
            <person name="Maluk M."/>
            <person name="Odee D.W."/>
            <person name="Kenicer G."/>
            <person name="Young J.P.W."/>
            <person name="Reis V.M."/>
            <person name="Zilli J."/>
            <person name="James E.K."/>
        </authorList>
    </citation>
    <scope>NUCLEOTIDE SEQUENCE [LARGE SCALE GENOMIC DNA]</scope>
    <source>
        <strain evidence="3 4">JPY77</strain>
    </source>
</reference>
<feature type="domain" description="Putative regulatory protein FmdB zinc ribbon" evidence="2">
    <location>
        <begin position="1"/>
        <end position="41"/>
    </location>
</feature>
<protein>
    <submittedName>
        <fullName evidence="3">Zinc ribbon domain-containing protein</fullName>
    </submittedName>
</protein>
<dbReference type="Pfam" id="PF09723">
    <property type="entry name" value="Zn_ribbon_8"/>
    <property type="match status" value="1"/>
</dbReference>
<comment type="caution">
    <text evidence="3">The sequence shown here is derived from an EMBL/GenBank/DDBJ whole genome shotgun (WGS) entry which is preliminary data.</text>
</comment>
<keyword evidence="4" id="KW-1185">Reference proteome</keyword>
<name>A0ABU9QGZ1_9BURK</name>
<proteinExistence type="predicted"/>
<dbReference type="Proteomes" id="UP001494588">
    <property type="component" value="Unassembled WGS sequence"/>
</dbReference>
<gene>
    <name evidence="3" type="ORF">V4C55_23575</name>
</gene>
<organism evidence="3 4">
    <name type="scientific">Paraburkholderia sabiae</name>
    <dbReference type="NCBI Taxonomy" id="273251"/>
    <lineage>
        <taxon>Bacteria</taxon>
        <taxon>Pseudomonadati</taxon>
        <taxon>Pseudomonadota</taxon>
        <taxon>Betaproteobacteria</taxon>
        <taxon>Burkholderiales</taxon>
        <taxon>Burkholderiaceae</taxon>
        <taxon>Paraburkholderia</taxon>
    </lineage>
</organism>
<dbReference type="SMART" id="SM00834">
    <property type="entry name" value="CxxC_CXXC_SSSS"/>
    <property type="match status" value="1"/>
</dbReference>
<evidence type="ECO:0000313" key="3">
    <source>
        <dbReference type="EMBL" id="MEM5288712.1"/>
    </source>
</evidence>
<accession>A0ABU9QGZ1</accession>